<keyword evidence="2" id="KW-1185">Reference proteome</keyword>
<protein>
    <recommendedName>
        <fullName evidence="3">Secreted protein</fullName>
    </recommendedName>
</protein>
<proteinExistence type="predicted"/>
<gene>
    <name evidence="1" type="primary">Necator_chrII.g4871</name>
    <name evidence="1" type="ORF">RB195_017079</name>
</gene>
<dbReference type="EMBL" id="JAVFWL010000002">
    <property type="protein sequence ID" value="KAK6733097.1"/>
    <property type="molecule type" value="Genomic_DNA"/>
</dbReference>
<accession>A0ABR1C3H7</accession>
<name>A0ABR1C3H7_NECAM</name>
<evidence type="ECO:0008006" key="3">
    <source>
        <dbReference type="Google" id="ProtNLM"/>
    </source>
</evidence>
<sequence length="88" mass="10067">MRRVAHCGRRQLDALSYFFILVTNKGPTTTFYTCPPPSRMHRADEVGPGQRLATISSKMYCNGNRFAEYLVRFELPTGDDTMMNETND</sequence>
<evidence type="ECO:0000313" key="2">
    <source>
        <dbReference type="Proteomes" id="UP001303046"/>
    </source>
</evidence>
<reference evidence="1 2" key="1">
    <citation type="submission" date="2023-08" db="EMBL/GenBank/DDBJ databases">
        <title>A Necator americanus chromosomal reference genome.</title>
        <authorList>
            <person name="Ilik V."/>
            <person name="Petrzelkova K.J."/>
            <person name="Pardy F."/>
            <person name="Fuh T."/>
            <person name="Niatou-Singa F.S."/>
            <person name="Gouil Q."/>
            <person name="Baker L."/>
            <person name="Ritchie M.E."/>
            <person name="Jex A.R."/>
            <person name="Gazzola D."/>
            <person name="Li H."/>
            <person name="Toshio Fujiwara R."/>
            <person name="Zhan B."/>
            <person name="Aroian R.V."/>
            <person name="Pafco B."/>
            <person name="Schwarz E.M."/>
        </authorList>
    </citation>
    <scope>NUCLEOTIDE SEQUENCE [LARGE SCALE GENOMIC DNA]</scope>
    <source>
        <strain evidence="1 2">Aroian</strain>
        <tissue evidence="1">Whole animal</tissue>
    </source>
</reference>
<dbReference type="Proteomes" id="UP001303046">
    <property type="component" value="Unassembled WGS sequence"/>
</dbReference>
<organism evidence="1 2">
    <name type="scientific">Necator americanus</name>
    <name type="common">Human hookworm</name>
    <dbReference type="NCBI Taxonomy" id="51031"/>
    <lineage>
        <taxon>Eukaryota</taxon>
        <taxon>Metazoa</taxon>
        <taxon>Ecdysozoa</taxon>
        <taxon>Nematoda</taxon>
        <taxon>Chromadorea</taxon>
        <taxon>Rhabditida</taxon>
        <taxon>Rhabditina</taxon>
        <taxon>Rhabditomorpha</taxon>
        <taxon>Strongyloidea</taxon>
        <taxon>Ancylostomatidae</taxon>
        <taxon>Bunostominae</taxon>
        <taxon>Necator</taxon>
    </lineage>
</organism>
<comment type="caution">
    <text evidence="1">The sequence shown here is derived from an EMBL/GenBank/DDBJ whole genome shotgun (WGS) entry which is preliminary data.</text>
</comment>
<evidence type="ECO:0000313" key="1">
    <source>
        <dbReference type="EMBL" id="KAK6733097.1"/>
    </source>
</evidence>